<keyword evidence="1" id="KW-0175">Coiled coil</keyword>
<proteinExistence type="predicted"/>
<evidence type="ECO:0000313" key="3">
    <source>
        <dbReference type="EMBL" id="QJR13455.1"/>
    </source>
</evidence>
<reference evidence="3 4" key="1">
    <citation type="submission" date="2020-04" db="EMBL/GenBank/DDBJ databases">
        <title>Usitatibacter rugosus gen. nov., sp. nov. and Usitatibacter palustris sp. nov., novel members of Usitatibacteraceae fam. nov. within the order Nitrosomonadales isolated from soil.</title>
        <authorList>
            <person name="Huber K.J."/>
            <person name="Neumann-Schaal M."/>
            <person name="Geppert A."/>
            <person name="Luckner M."/>
            <person name="Wanner G."/>
            <person name="Overmann J."/>
        </authorList>
    </citation>
    <scope>NUCLEOTIDE SEQUENCE [LARGE SCALE GENOMIC DNA]</scope>
    <source>
        <strain evidence="3 4">Swamp67</strain>
    </source>
</reference>
<protein>
    <recommendedName>
        <fullName evidence="5">UrcA family protein</fullName>
    </recommendedName>
</protein>
<accession>A0A6M4H2A8</accession>
<dbReference type="EMBL" id="CP053073">
    <property type="protein sequence ID" value="QJR13455.1"/>
    <property type="molecule type" value="Genomic_DNA"/>
</dbReference>
<evidence type="ECO:0000256" key="1">
    <source>
        <dbReference type="SAM" id="Coils"/>
    </source>
</evidence>
<gene>
    <name evidence="3" type="ORF">DSM104440_00239</name>
</gene>
<organism evidence="3 4">
    <name type="scientific">Usitatibacter palustris</name>
    <dbReference type="NCBI Taxonomy" id="2732487"/>
    <lineage>
        <taxon>Bacteria</taxon>
        <taxon>Pseudomonadati</taxon>
        <taxon>Pseudomonadota</taxon>
        <taxon>Betaproteobacteria</taxon>
        <taxon>Nitrosomonadales</taxon>
        <taxon>Usitatibacteraceae</taxon>
        <taxon>Usitatibacter</taxon>
    </lineage>
</organism>
<evidence type="ECO:0000256" key="2">
    <source>
        <dbReference type="SAM" id="SignalP"/>
    </source>
</evidence>
<evidence type="ECO:0000313" key="4">
    <source>
        <dbReference type="Proteomes" id="UP000503096"/>
    </source>
</evidence>
<keyword evidence="4" id="KW-1185">Reference proteome</keyword>
<dbReference type="RefSeq" id="WP_171160018.1">
    <property type="nucleotide sequence ID" value="NZ_CP053073.1"/>
</dbReference>
<feature type="signal peptide" evidence="2">
    <location>
        <begin position="1"/>
        <end position="25"/>
    </location>
</feature>
<dbReference type="KEGG" id="upl:DSM104440_00239"/>
<feature type="coiled-coil region" evidence="1">
    <location>
        <begin position="45"/>
        <end position="72"/>
    </location>
</feature>
<keyword evidence="2" id="KW-0732">Signal</keyword>
<feature type="chain" id="PRO_5027005953" description="UrcA family protein" evidence="2">
    <location>
        <begin position="26"/>
        <end position="99"/>
    </location>
</feature>
<name>A0A6M4H2A8_9PROT</name>
<dbReference type="AlphaFoldDB" id="A0A6M4H2A8"/>
<dbReference type="Proteomes" id="UP000503096">
    <property type="component" value="Chromosome"/>
</dbReference>
<evidence type="ECO:0008006" key="5">
    <source>
        <dbReference type="Google" id="ProtNLM"/>
    </source>
</evidence>
<dbReference type="InParanoid" id="A0A6M4H2A8"/>
<sequence length="99" mass="10846">MKAPITTGFTLAAALLATVTISANGESFPQPGDPLRWYEPSDTPIKRYKTLMKEAGAALKEALEECRRVSDRRACEAEARETYRTEVANARAVLETNAS</sequence>